<sequence length="321" mass="35620">MSPKTNPDPTALSQTFSCTTSTHTFTLKWTSLGDPNSAPLIFIHGTPWSSRVWKPFALALSRHYHVYLFDNPGFGDSPLEKPLPNAPETQNLNNVVELDADLARQSEAYAHLFKHWQQSWGDKKPHVVAHDHGGLMSLRAYLLHDCEYASLCLINVVAIGPFGQGLFRSVAENPESFRGLPDVAFEGILESYIRQAAYFEVGKEMMGVLKGPWVREGGKKGLVRQLCQANWRSTEEVEGRYGEVGEGIPVKVIWGVEDRWIPVETAGRLGEALKAREVVIVEEAGHLSFIDQAGQVGVELGTWLRDVSGKDEDLERRGNAA</sequence>
<proteinExistence type="predicted"/>
<dbReference type="Pfam" id="PF12697">
    <property type="entry name" value="Abhydrolase_6"/>
    <property type="match status" value="1"/>
</dbReference>
<dbReference type="PANTHER" id="PTHR43689">
    <property type="entry name" value="HYDROLASE"/>
    <property type="match status" value="1"/>
</dbReference>
<dbReference type="RefSeq" id="XP_033381924.1">
    <property type="nucleotide sequence ID" value="XM_033531190.1"/>
</dbReference>
<evidence type="ECO:0000259" key="1">
    <source>
        <dbReference type="Pfam" id="PF12697"/>
    </source>
</evidence>
<dbReference type="PANTHER" id="PTHR43689:SF8">
    <property type="entry name" value="ALPHA_BETA-HYDROLASES SUPERFAMILY PROTEIN"/>
    <property type="match status" value="1"/>
</dbReference>
<dbReference type="EMBL" id="ML978071">
    <property type="protein sequence ID" value="KAF2013585.1"/>
    <property type="molecule type" value="Genomic_DNA"/>
</dbReference>
<name>A0A6A5XK07_9PLEO</name>
<gene>
    <name evidence="2" type="ORF">BU24DRAFT_452445</name>
</gene>
<reference evidence="2" key="1">
    <citation type="journal article" date="2020" name="Stud. Mycol.">
        <title>101 Dothideomycetes genomes: a test case for predicting lifestyles and emergence of pathogens.</title>
        <authorList>
            <person name="Haridas S."/>
            <person name="Albert R."/>
            <person name="Binder M."/>
            <person name="Bloem J."/>
            <person name="Labutti K."/>
            <person name="Salamov A."/>
            <person name="Andreopoulos B."/>
            <person name="Baker S."/>
            <person name="Barry K."/>
            <person name="Bills G."/>
            <person name="Bluhm B."/>
            <person name="Cannon C."/>
            <person name="Castanera R."/>
            <person name="Culley D."/>
            <person name="Daum C."/>
            <person name="Ezra D."/>
            <person name="Gonzalez J."/>
            <person name="Henrissat B."/>
            <person name="Kuo A."/>
            <person name="Liang C."/>
            <person name="Lipzen A."/>
            <person name="Lutzoni F."/>
            <person name="Magnuson J."/>
            <person name="Mondo S."/>
            <person name="Nolan M."/>
            <person name="Ohm R."/>
            <person name="Pangilinan J."/>
            <person name="Park H.-J."/>
            <person name="Ramirez L."/>
            <person name="Alfaro M."/>
            <person name="Sun H."/>
            <person name="Tritt A."/>
            <person name="Yoshinaga Y."/>
            <person name="Zwiers L.-H."/>
            <person name="Turgeon B."/>
            <person name="Goodwin S."/>
            <person name="Spatafora J."/>
            <person name="Crous P."/>
            <person name="Grigoriev I."/>
        </authorList>
    </citation>
    <scope>NUCLEOTIDE SEQUENCE</scope>
    <source>
        <strain evidence="2">CBS 175.79</strain>
    </source>
</reference>
<evidence type="ECO:0000313" key="2">
    <source>
        <dbReference type="EMBL" id="KAF2013585.1"/>
    </source>
</evidence>
<dbReference type="Proteomes" id="UP000799778">
    <property type="component" value="Unassembled WGS sequence"/>
</dbReference>
<dbReference type="OrthoDB" id="6431331at2759"/>
<protein>
    <submittedName>
        <fullName evidence="2">Alpha/beta-hydrolase</fullName>
    </submittedName>
</protein>
<accession>A0A6A5XK07</accession>
<dbReference type="InterPro" id="IPR029058">
    <property type="entry name" value="AB_hydrolase_fold"/>
</dbReference>
<dbReference type="Gene3D" id="3.40.50.1820">
    <property type="entry name" value="alpha/beta hydrolase"/>
    <property type="match status" value="1"/>
</dbReference>
<keyword evidence="2" id="KW-0378">Hydrolase</keyword>
<dbReference type="AlphaFoldDB" id="A0A6A5XK07"/>
<evidence type="ECO:0000313" key="3">
    <source>
        <dbReference type="Proteomes" id="UP000799778"/>
    </source>
</evidence>
<keyword evidence="3" id="KW-1185">Reference proteome</keyword>
<dbReference type="GO" id="GO:0016787">
    <property type="term" value="F:hydrolase activity"/>
    <property type="evidence" value="ECO:0007669"/>
    <property type="project" value="UniProtKB-KW"/>
</dbReference>
<organism evidence="2 3">
    <name type="scientific">Aaosphaeria arxii CBS 175.79</name>
    <dbReference type="NCBI Taxonomy" id="1450172"/>
    <lineage>
        <taxon>Eukaryota</taxon>
        <taxon>Fungi</taxon>
        <taxon>Dikarya</taxon>
        <taxon>Ascomycota</taxon>
        <taxon>Pezizomycotina</taxon>
        <taxon>Dothideomycetes</taxon>
        <taxon>Pleosporomycetidae</taxon>
        <taxon>Pleosporales</taxon>
        <taxon>Pleosporales incertae sedis</taxon>
        <taxon>Aaosphaeria</taxon>
    </lineage>
</organism>
<dbReference type="SUPFAM" id="SSF53474">
    <property type="entry name" value="alpha/beta-Hydrolases"/>
    <property type="match status" value="1"/>
</dbReference>
<feature type="domain" description="AB hydrolase-1" evidence="1">
    <location>
        <begin position="40"/>
        <end position="295"/>
    </location>
</feature>
<dbReference type="InterPro" id="IPR000073">
    <property type="entry name" value="AB_hydrolase_1"/>
</dbReference>
<dbReference type="GeneID" id="54288587"/>